<feature type="region of interest" description="Disordered" evidence="2">
    <location>
        <begin position="1"/>
        <end position="30"/>
    </location>
</feature>
<dbReference type="InterPro" id="IPR029069">
    <property type="entry name" value="HotDog_dom_sf"/>
</dbReference>
<accession>A0A9Q0F9M9</accession>
<comment type="caution">
    <text evidence="4">The sequence shown here is derived from an EMBL/GenBank/DDBJ whole genome shotgun (WGS) entry which is preliminary data.</text>
</comment>
<evidence type="ECO:0000313" key="5">
    <source>
        <dbReference type="Proteomes" id="UP001141552"/>
    </source>
</evidence>
<feature type="domain" description="Thioesterase" evidence="3">
    <location>
        <begin position="100"/>
        <end position="175"/>
    </location>
</feature>
<dbReference type="PANTHER" id="PTHR21660">
    <property type="entry name" value="THIOESTERASE SUPERFAMILY MEMBER-RELATED"/>
    <property type="match status" value="1"/>
</dbReference>
<dbReference type="SUPFAM" id="SSF54637">
    <property type="entry name" value="Thioesterase/thiol ester dehydrase-isomerase"/>
    <property type="match status" value="1"/>
</dbReference>
<evidence type="ECO:0000256" key="2">
    <source>
        <dbReference type="SAM" id="MobiDB-lite"/>
    </source>
</evidence>
<dbReference type="GO" id="GO:0047617">
    <property type="term" value="F:fatty acyl-CoA hydrolase activity"/>
    <property type="evidence" value="ECO:0007669"/>
    <property type="project" value="InterPro"/>
</dbReference>
<evidence type="ECO:0000259" key="3">
    <source>
        <dbReference type="Pfam" id="PF03061"/>
    </source>
</evidence>
<dbReference type="OrthoDB" id="46529at2759"/>
<keyword evidence="5" id="KW-1185">Reference proteome</keyword>
<gene>
    <name evidence="4" type="ORF">Tsubulata_038694</name>
</gene>
<dbReference type="InterPro" id="IPR006683">
    <property type="entry name" value="Thioestr_dom"/>
</dbReference>
<dbReference type="Proteomes" id="UP001141552">
    <property type="component" value="Unassembled WGS sequence"/>
</dbReference>
<comment type="similarity">
    <text evidence="1">Belongs to the thioesterase PaaI family.</text>
</comment>
<dbReference type="EMBL" id="JAKUCV010006425">
    <property type="protein sequence ID" value="KAJ4827396.1"/>
    <property type="molecule type" value="Genomic_DNA"/>
</dbReference>
<reference evidence="4" key="1">
    <citation type="submission" date="2022-02" db="EMBL/GenBank/DDBJ databases">
        <authorList>
            <person name="Henning P.M."/>
            <person name="McCubbin A.G."/>
            <person name="Shore J.S."/>
        </authorList>
    </citation>
    <scope>NUCLEOTIDE SEQUENCE</scope>
    <source>
        <strain evidence="4">F60SS</strain>
        <tissue evidence="4">Leaves</tissue>
    </source>
</reference>
<feature type="compositionally biased region" description="Polar residues" evidence="2">
    <location>
        <begin position="1"/>
        <end position="10"/>
    </location>
</feature>
<dbReference type="PANTHER" id="PTHR21660:SF12">
    <property type="entry name" value="OS07G0462700 PROTEIN"/>
    <property type="match status" value="1"/>
</dbReference>
<proteinExistence type="inferred from homology"/>
<dbReference type="AlphaFoldDB" id="A0A9Q0F9M9"/>
<evidence type="ECO:0000313" key="4">
    <source>
        <dbReference type="EMBL" id="KAJ4827396.1"/>
    </source>
</evidence>
<dbReference type="InterPro" id="IPR039298">
    <property type="entry name" value="ACOT13"/>
</dbReference>
<evidence type="ECO:0000256" key="1">
    <source>
        <dbReference type="ARBA" id="ARBA00008324"/>
    </source>
</evidence>
<sequence>MPNKNTNTEVSPSDQTSSSPSSSSSSSSSTITISKELPHEYALGVQRALASVGIYSSLSENQTSIDFYAHLLRSLLKADRLERGRLTCSFSAVPAILNYYGGVHGAAVAAVAERVTFACARTVVAEDRELFLGELSVSYLFSARINEVVVVEASVVRSGRNLTVVNAEFKIKESGRLIYHVRSTFYHLLPSKL</sequence>
<protein>
    <recommendedName>
        <fullName evidence="3">Thioesterase domain-containing protein</fullName>
    </recommendedName>
</protein>
<name>A0A9Q0F9M9_9ROSI</name>
<dbReference type="Gene3D" id="3.10.129.10">
    <property type="entry name" value="Hotdog Thioesterase"/>
    <property type="match status" value="1"/>
</dbReference>
<reference evidence="4" key="2">
    <citation type="journal article" date="2023" name="Plants (Basel)">
        <title>Annotation of the Turnera subulata (Passifloraceae) Draft Genome Reveals the S-Locus Evolved after the Divergence of Turneroideae from Passifloroideae in a Stepwise Manner.</title>
        <authorList>
            <person name="Henning P.M."/>
            <person name="Roalson E.H."/>
            <person name="Mir W."/>
            <person name="McCubbin A.G."/>
            <person name="Shore J.S."/>
        </authorList>
    </citation>
    <scope>NUCLEOTIDE SEQUENCE</scope>
    <source>
        <strain evidence="4">F60SS</strain>
    </source>
</reference>
<feature type="compositionally biased region" description="Low complexity" evidence="2">
    <location>
        <begin position="11"/>
        <end position="30"/>
    </location>
</feature>
<dbReference type="Pfam" id="PF03061">
    <property type="entry name" value="4HBT"/>
    <property type="match status" value="1"/>
</dbReference>
<organism evidence="4 5">
    <name type="scientific">Turnera subulata</name>
    <dbReference type="NCBI Taxonomy" id="218843"/>
    <lineage>
        <taxon>Eukaryota</taxon>
        <taxon>Viridiplantae</taxon>
        <taxon>Streptophyta</taxon>
        <taxon>Embryophyta</taxon>
        <taxon>Tracheophyta</taxon>
        <taxon>Spermatophyta</taxon>
        <taxon>Magnoliopsida</taxon>
        <taxon>eudicotyledons</taxon>
        <taxon>Gunneridae</taxon>
        <taxon>Pentapetalae</taxon>
        <taxon>rosids</taxon>
        <taxon>fabids</taxon>
        <taxon>Malpighiales</taxon>
        <taxon>Passifloraceae</taxon>
        <taxon>Turnera</taxon>
    </lineage>
</organism>